<name>A0A518GIK3_9PLAN</name>
<keyword evidence="2" id="KW-1185">Reference proteome</keyword>
<evidence type="ECO:0000313" key="2">
    <source>
        <dbReference type="Proteomes" id="UP000315349"/>
    </source>
</evidence>
<gene>
    <name evidence="1" type="ORF">Spb1_02900</name>
</gene>
<reference evidence="1 2" key="1">
    <citation type="submission" date="2019-02" db="EMBL/GenBank/DDBJ databases">
        <title>Deep-cultivation of Planctomycetes and their phenomic and genomic characterization uncovers novel biology.</title>
        <authorList>
            <person name="Wiegand S."/>
            <person name="Jogler M."/>
            <person name="Boedeker C."/>
            <person name="Pinto D."/>
            <person name="Vollmers J."/>
            <person name="Rivas-Marin E."/>
            <person name="Kohn T."/>
            <person name="Peeters S.H."/>
            <person name="Heuer A."/>
            <person name="Rast P."/>
            <person name="Oberbeckmann S."/>
            <person name="Bunk B."/>
            <person name="Jeske O."/>
            <person name="Meyerdierks A."/>
            <person name="Storesund J.E."/>
            <person name="Kallscheuer N."/>
            <person name="Luecker S."/>
            <person name="Lage O.M."/>
            <person name="Pohl T."/>
            <person name="Merkel B.J."/>
            <person name="Hornburger P."/>
            <person name="Mueller R.-W."/>
            <person name="Bruemmer F."/>
            <person name="Labrenz M."/>
            <person name="Spormann A.M."/>
            <person name="Op den Camp H."/>
            <person name="Overmann J."/>
            <person name="Amann R."/>
            <person name="Jetten M.S.M."/>
            <person name="Mascher T."/>
            <person name="Medema M.H."/>
            <person name="Devos D.P."/>
            <person name="Kaster A.-K."/>
            <person name="Ovreas L."/>
            <person name="Rohde M."/>
            <person name="Galperin M.Y."/>
            <person name="Jogler C."/>
        </authorList>
    </citation>
    <scope>NUCLEOTIDE SEQUENCE [LARGE SCALE GENOMIC DNA]</scope>
    <source>
        <strain evidence="1 2">Spb1</strain>
    </source>
</reference>
<dbReference type="Proteomes" id="UP000315349">
    <property type="component" value="Chromosome"/>
</dbReference>
<proteinExistence type="predicted"/>
<evidence type="ECO:0000313" key="1">
    <source>
        <dbReference type="EMBL" id="QDV28427.1"/>
    </source>
</evidence>
<accession>A0A518GIK3</accession>
<sequence length="109" mass="12452">MRNWEFGVSLWGTSGEIPGLRNVAIMSVRFFGVIDPKWEVSLRGKLRLFQEVGNQMFEPSQVVRDRWAGRDLIGNISGLGLESAVTEKRAMEKSHRRRLLEEESTAYAL</sequence>
<dbReference type="KEGG" id="peh:Spb1_02900"/>
<dbReference type="EMBL" id="CP036299">
    <property type="protein sequence ID" value="QDV28427.1"/>
    <property type="molecule type" value="Genomic_DNA"/>
</dbReference>
<dbReference type="AlphaFoldDB" id="A0A518GIK3"/>
<protein>
    <submittedName>
        <fullName evidence="1">Uncharacterized protein</fullName>
    </submittedName>
</protein>
<dbReference type="OrthoDB" id="9983287at2"/>
<organism evidence="1 2">
    <name type="scientific">Planctopirus ephydatiae</name>
    <dbReference type="NCBI Taxonomy" id="2528019"/>
    <lineage>
        <taxon>Bacteria</taxon>
        <taxon>Pseudomonadati</taxon>
        <taxon>Planctomycetota</taxon>
        <taxon>Planctomycetia</taxon>
        <taxon>Planctomycetales</taxon>
        <taxon>Planctomycetaceae</taxon>
        <taxon>Planctopirus</taxon>
    </lineage>
</organism>